<protein>
    <submittedName>
        <fullName evidence="1">Uncharacterized protein</fullName>
    </submittedName>
</protein>
<dbReference type="EMBL" id="JAGFBS010000014">
    <property type="protein sequence ID" value="KAG6375446.1"/>
    <property type="molecule type" value="Genomic_DNA"/>
</dbReference>
<reference evidence="1" key="1">
    <citation type="submission" date="2021-03" db="EMBL/GenBank/DDBJ databases">
        <title>Evolutionary innovations through gain and loss of genes in the ectomycorrhizal Boletales.</title>
        <authorList>
            <person name="Wu G."/>
            <person name="Miyauchi S."/>
            <person name="Morin E."/>
            <person name="Yang Z.-L."/>
            <person name="Xu J."/>
            <person name="Martin F.M."/>
        </authorList>
    </citation>
    <scope>NUCLEOTIDE SEQUENCE</scope>
    <source>
        <strain evidence="1">BR01</strain>
    </source>
</reference>
<evidence type="ECO:0000313" key="2">
    <source>
        <dbReference type="Proteomes" id="UP000683000"/>
    </source>
</evidence>
<organism evidence="1 2">
    <name type="scientific">Boletus reticuloceps</name>
    <dbReference type="NCBI Taxonomy" id="495285"/>
    <lineage>
        <taxon>Eukaryota</taxon>
        <taxon>Fungi</taxon>
        <taxon>Dikarya</taxon>
        <taxon>Basidiomycota</taxon>
        <taxon>Agaricomycotina</taxon>
        <taxon>Agaricomycetes</taxon>
        <taxon>Agaricomycetidae</taxon>
        <taxon>Boletales</taxon>
        <taxon>Boletineae</taxon>
        <taxon>Boletaceae</taxon>
        <taxon>Boletoideae</taxon>
        <taxon>Boletus</taxon>
    </lineage>
</organism>
<gene>
    <name evidence="1" type="ORF">JVT61DRAFT_3004</name>
</gene>
<dbReference type="OrthoDB" id="1734943at2759"/>
<accession>A0A8I2YNY0</accession>
<sequence>MGKLVASYVAICIVLSHPAQCLFSELQAARDDKHLYRAVLRAVQKPLSVLLSNLSALLLPLLSSPAFLQPPVPTFQMPNPNATQLHALGIADFAGELLSTFDDTALGIETDSRGDGLQPIRAGLVSLIGGTDPTLDALEIPGKTTPHKAKESVHPSITALQSSVPVYGRALARYATTYHSDTLLASFLISIVWRALVALSHRPMMTQALHRVLSPTGLFNLKRGSSRSASLVTPSTAVADAKALCEIFSQFPRPTHTQAAREAVEEAFAHLETLMSLLEIAGDPFFVVNRTAEEIADEIHSLTDQLPTLIALPVLLRVQYFGGVLEPQVNTVAAFLNIPEDVYRKDCLAGFGRAEQWGPVLAQRILDEIYAGPVVDSSTCFVDWLEDRLGQNDD</sequence>
<name>A0A8I2YNY0_9AGAM</name>
<proteinExistence type="predicted"/>
<dbReference type="Proteomes" id="UP000683000">
    <property type="component" value="Unassembled WGS sequence"/>
</dbReference>
<comment type="caution">
    <text evidence="1">The sequence shown here is derived from an EMBL/GenBank/DDBJ whole genome shotgun (WGS) entry which is preliminary data.</text>
</comment>
<evidence type="ECO:0000313" key="1">
    <source>
        <dbReference type="EMBL" id="KAG6375446.1"/>
    </source>
</evidence>
<keyword evidence="2" id="KW-1185">Reference proteome</keyword>
<dbReference type="AlphaFoldDB" id="A0A8I2YNY0"/>